<name>A0A4U0R8F3_9RHOB</name>
<protein>
    <submittedName>
        <fullName evidence="2">Uncharacterized protein</fullName>
    </submittedName>
</protein>
<organism evidence="2 3">
    <name type="scientific">Paracoccus gahaiensis</name>
    <dbReference type="NCBI Taxonomy" id="1706839"/>
    <lineage>
        <taxon>Bacteria</taxon>
        <taxon>Pseudomonadati</taxon>
        <taxon>Pseudomonadota</taxon>
        <taxon>Alphaproteobacteria</taxon>
        <taxon>Rhodobacterales</taxon>
        <taxon>Paracoccaceae</taxon>
        <taxon>Paracoccus</taxon>
    </lineage>
</organism>
<evidence type="ECO:0000256" key="1">
    <source>
        <dbReference type="SAM" id="SignalP"/>
    </source>
</evidence>
<accession>A0A4U0R8F3</accession>
<reference evidence="2 3" key="1">
    <citation type="submission" date="2019-04" db="EMBL/GenBank/DDBJ databases">
        <authorList>
            <person name="Li J."/>
        </authorList>
    </citation>
    <scope>NUCLEOTIDE SEQUENCE [LARGE SCALE GENOMIC DNA]</scope>
    <source>
        <strain evidence="2 3">KCTC 42687</strain>
    </source>
</reference>
<dbReference type="OrthoDB" id="5729110at2"/>
<comment type="caution">
    <text evidence="2">The sequence shown here is derived from an EMBL/GenBank/DDBJ whole genome shotgun (WGS) entry which is preliminary data.</text>
</comment>
<feature type="signal peptide" evidence="1">
    <location>
        <begin position="1"/>
        <end position="18"/>
    </location>
</feature>
<evidence type="ECO:0000313" key="2">
    <source>
        <dbReference type="EMBL" id="TJZ91401.1"/>
    </source>
</evidence>
<dbReference type="AlphaFoldDB" id="A0A4U0R8F3"/>
<evidence type="ECO:0000313" key="3">
    <source>
        <dbReference type="Proteomes" id="UP000309747"/>
    </source>
</evidence>
<gene>
    <name evidence="2" type="ORF">FA743_11475</name>
</gene>
<dbReference type="RefSeq" id="WP_136886242.1">
    <property type="nucleotide sequence ID" value="NZ_SUNI01000010.1"/>
</dbReference>
<sequence length="86" mass="9126">MRLIPLALLILAVLPARADTPPGDRQAALDQMILPGHEAQMLAKAAEADCPRLSVPPAYDAARRAWAQIGDLSLGPTEQAVLTIAF</sequence>
<feature type="chain" id="PRO_5020798914" evidence="1">
    <location>
        <begin position="19"/>
        <end position="86"/>
    </location>
</feature>
<proteinExistence type="predicted"/>
<keyword evidence="1" id="KW-0732">Signal</keyword>
<dbReference type="Proteomes" id="UP000309747">
    <property type="component" value="Unassembled WGS sequence"/>
</dbReference>
<dbReference type="EMBL" id="SUNI01000010">
    <property type="protein sequence ID" value="TJZ91401.1"/>
    <property type="molecule type" value="Genomic_DNA"/>
</dbReference>
<keyword evidence="3" id="KW-1185">Reference proteome</keyword>